<name>A0ABS5A371_9MYCO</name>
<reference evidence="2 3" key="1">
    <citation type="submission" date="2021-03" db="EMBL/GenBank/DDBJ databases">
        <title>Sequencing the genomes of 1000 actinobacteria strains.</title>
        <authorList>
            <person name="Klenk H.-P."/>
        </authorList>
    </citation>
    <scope>NUCLEOTIDE SEQUENCE [LARGE SCALE GENOMIC DNA]</scope>
    <source>
        <strain evidence="2 3">DSM 46713</strain>
    </source>
</reference>
<keyword evidence="1" id="KW-0812">Transmembrane</keyword>
<evidence type="ECO:0000313" key="2">
    <source>
        <dbReference type="EMBL" id="MBP2456209.1"/>
    </source>
</evidence>
<comment type="caution">
    <text evidence="2">The sequence shown here is derived from an EMBL/GenBank/DDBJ whole genome shotgun (WGS) entry which is preliminary data.</text>
</comment>
<keyword evidence="3" id="KW-1185">Reference proteome</keyword>
<accession>A0ABS5A371</accession>
<sequence length="38" mass="4524">MKPDYVPRRRPRPIWPAIGAIAAFARTLLDVWRFFHDS</sequence>
<gene>
    <name evidence="2" type="ORF">JOF57_006185</name>
</gene>
<protein>
    <submittedName>
        <fullName evidence="2">Uncharacterized protein</fullName>
    </submittedName>
</protein>
<keyword evidence="1" id="KW-0472">Membrane</keyword>
<proteinExistence type="predicted"/>
<dbReference type="Proteomes" id="UP000694460">
    <property type="component" value="Unassembled WGS sequence"/>
</dbReference>
<evidence type="ECO:0000256" key="1">
    <source>
        <dbReference type="SAM" id="Phobius"/>
    </source>
</evidence>
<evidence type="ECO:0000313" key="3">
    <source>
        <dbReference type="Proteomes" id="UP000694460"/>
    </source>
</evidence>
<organism evidence="2 3">
    <name type="scientific">Mycolicibacterium lutetiense</name>
    <dbReference type="NCBI Taxonomy" id="1641992"/>
    <lineage>
        <taxon>Bacteria</taxon>
        <taxon>Bacillati</taxon>
        <taxon>Actinomycetota</taxon>
        <taxon>Actinomycetes</taxon>
        <taxon>Mycobacteriales</taxon>
        <taxon>Mycobacteriaceae</taxon>
        <taxon>Mycolicibacterium</taxon>
    </lineage>
</organism>
<keyword evidence="1" id="KW-1133">Transmembrane helix</keyword>
<dbReference type="EMBL" id="JAGIOP010000003">
    <property type="protein sequence ID" value="MBP2456209.1"/>
    <property type="molecule type" value="Genomic_DNA"/>
</dbReference>
<feature type="transmembrane region" description="Helical" evidence="1">
    <location>
        <begin position="12"/>
        <end position="35"/>
    </location>
</feature>